<dbReference type="PROSITE" id="PS51257">
    <property type="entry name" value="PROKAR_LIPOPROTEIN"/>
    <property type="match status" value="1"/>
</dbReference>
<evidence type="ECO:0000313" key="3">
    <source>
        <dbReference type="Proteomes" id="UP000831181"/>
    </source>
</evidence>
<evidence type="ECO:0000313" key="2">
    <source>
        <dbReference type="EMBL" id="UQS86090.1"/>
    </source>
</evidence>
<dbReference type="AlphaFoldDB" id="A0A976RQP1"/>
<evidence type="ECO:0008006" key="4">
    <source>
        <dbReference type="Google" id="ProtNLM"/>
    </source>
</evidence>
<keyword evidence="3" id="KW-1185">Reference proteome</keyword>
<organism evidence="2 3">
    <name type="scientific">Nicoliella spurrieriana</name>
    <dbReference type="NCBI Taxonomy" id="2925830"/>
    <lineage>
        <taxon>Bacteria</taxon>
        <taxon>Bacillati</taxon>
        <taxon>Bacillota</taxon>
        <taxon>Bacilli</taxon>
        <taxon>Lactobacillales</taxon>
        <taxon>Lactobacillaceae</taxon>
        <taxon>Nicoliella</taxon>
    </lineage>
</organism>
<keyword evidence="2" id="KW-0614">Plasmid</keyword>
<reference evidence="2" key="1">
    <citation type="journal article" date="2022" name="Int. J. Syst. Evol. Microbiol.">
        <title>Apilactobacillus apisilvae sp. nov., Nicolia spurrieriana gen. nov. sp. nov., Bombilactobacillus folatiphilus sp. nov. and Bombilactobacillus thymidiniphilus sp. nov., four new lactic acid bacterial isolates from stingless bees Tetragonula carbonaria and Austroplebeia australis.</title>
        <authorList>
            <person name="Oliphant S.A."/>
            <person name="Watson-Haigh N.S."/>
            <person name="Sumby K.M."/>
            <person name="Gardner J."/>
            <person name="Groom S."/>
            <person name="Jiranek V."/>
        </authorList>
    </citation>
    <scope>NUCLEOTIDE SEQUENCE</scope>
    <source>
        <strain evidence="2">SGEP1_A5</strain>
    </source>
</reference>
<geneLocation type="plasmid" evidence="2 3">
    <name>p1unnamed</name>
</geneLocation>
<feature type="chain" id="PRO_5039681711" description="Lipoprotein" evidence="1">
    <location>
        <begin position="19"/>
        <end position="175"/>
    </location>
</feature>
<keyword evidence="1" id="KW-0732">Signal</keyword>
<dbReference type="EMBL" id="CP093360">
    <property type="protein sequence ID" value="UQS86090.1"/>
    <property type="molecule type" value="Genomic_DNA"/>
</dbReference>
<protein>
    <recommendedName>
        <fullName evidence="4">Lipoprotein</fullName>
    </recommendedName>
</protein>
<accession>A0A976RQP1</accession>
<dbReference type="KEGG" id="lbe:MOO44_00150"/>
<evidence type="ECO:0000256" key="1">
    <source>
        <dbReference type="SAM" id="SignalP"/>
    </source>
</evidence>
<dbReference type="Proteomes" id="UP000831181">
    <property type="component" value="Plasmid p1unnamed"/>
</dbReference>
<dbReference type="RefSeq" id="WP_260115897.1">
    <property type="nucleotide sequence ID" value="NZ_CP093360.1"/>
</dbReference>
<feature type="signal peptide" evidence="1">
    <location>
        <begin position="1"/>
        <end position="18"/>
    </location>
</feature>
<gene>
    <name evidence="2" type="ORF">MOO44_00150</name>
</gene>
<proteinExistence type="predicted"/>
<sequence length="175" mass="19168">MRKTKLMLVMLTVPLMLAGCGNNDGQFSGHSNTVSKVVNKSKQSAQAQSEKNSNSFPTNDYQRINQSIIKNALDKKQISTARAQIASRKLLISGTVKFIGKPKHDQKAIVLSNQDQSYLVYGNPYVLKDTRVGKQINVYGNGLSVMSSKASSFGLQSTDVPENTLLFNAIQINSK</sequence>
<name>A0A976RQP1_9LACO</name>